<proteinExistence type="predicted"/>
<evidence type="ECO:0000313" key="1">
    <source>
        <dbReference type="EMBL" id="ATQ67288.1"/>
    </source>
</evidence>
<dbReference type="AlphaFoldDB" id="A0A2D2CX09"/>
<keyword evidence="2" id="KW-1185">Reference proteome</keyword>
<dbReference type="KEGG" id="mtw:CQW49_04805"/>
<evidence type="ECO:0000313" key="2">
    <source>
        <dbReference type="Proteomes" id="UP000230709"/>
    </source>
</evidence>
<dbReference type="RefSeq" id="WP_003610708.1">
    <property type="nucleotide sequence ID" value="NZ_ADVE02000001.1"/>
</dbReference>
<sequence length="87" mass="9764">MARGKAITVEMTEGAIRVRSQGKTLTIVNSSPPPDADDESDFFIRLDEIDNWDAPDDEISIDIVELQKILEAIEEELDRRGLSVTFD</sequence>
<gene>
    <name evidence="1" type="ORF">CQW49_04805</name>
</gene>
<organism evidence="1 2">
    <name type="scientific">Methylosinus trichosporium (strain ATCC 35070 / NCIMB 11131 / UNIQEM 75 / OB3b)</name>
    <dbReference type="NCBI Taxonomy" id="595536"/>
    <lineage>
        <taxon>Bacteria</taxon>
        <taxon>Pseudomonadati</taxon>
        <taxon>Pseudomonadota</taxon>
        <taxon>Alphaproteobacteria</taxon>
        <taxon>Hyphomicrobiales</taxon>
        <taxon>Methylocystaceae</taxon>
        <taxon>Methylosinus</taxon>
    </lineage>
</organism>
<reference evidence="2" key="1">
    <citation type="submission" date="2017-10" db="EMBL/GenBank/DDBJ databases">
        <title>Completed PacBio SMRT sequence of Methylosinus trichosporium OB3b reveals presence of a third large plasmid.</title>
        <authorList>
            <person name="Charles T.C."/>
            <person name="Lynch M.D.J."/>
            <person name="Heil J.R."/>
            <person name="Cheng J."/>
        </authorList>
    </citation>
    <scope>NUCLEOTIDE SEQUENCE [LARGE SCALE GENOMIC DNA]</scope>
    <source>
        <strain evidence="2">OB3b</strain>
    </source>
</reference>
<protein>
    <submittedName>
        <fullName evidence="1">Uncharacterized protein</fullName>
    </submittedName>
</protein>
<dbReference type="InterPro" id="IPR028148">
    <property type="entry name" value="Imm74"/>
</dbReference>
<dbReference type="Pfam" id="PF15603">
    <property type="entry name" value="Imm74"/>
    <property type="match status" value="1"/>
</dbReference>
<dbReference type="EMBL" id="CP023737">
    <property type="protein sequence ID" value="ATQ67288.1"/>
    <property type="molecule type" value="Genomic_DNA"/>
</dbReference>
<accession>A0A2D2CX09</accession>
<name>A0A2D2CX09_METT3</name>
<dbReference type="Proteomes" id="UP000230709">
    <property type="component" value="Chromosome"/>
</dbReference>